<dbReference type="KEGG" id="dru:Desru_3138"/>
<dbReference type="HOGENOM" id="CLU_3389115_0_0_9"/>
<evidence type="ECO:0000313" key="2">
    <source>
        <dbReference type="Proteomes" id="UP000009234"/>
    </source>
</evidence>
<sequence length="32" mass="3737">MILLQGKRVVMPRKERSSREVVGRLLASVRRD</sequence>
<reference evidence="2" key="1">
    <citation type="submission" date="2011-05" db="EMBL/GenBank/DDBJ databases">
        <title>Complete sequence of Desulfotomaculum ruminis DSM 2154.</title>
        <authorList>
            <person name="Lucas S."/>
            <person name="Copeland A."/>
            <person name="Lapidus A."/>
            <person name="Cheng J.-F."/>
            <person name="Goodwin L."/>
            <person name="Pitluck S."/>
            <person name="Lu M."/>
            <person name="Detter J.C."/>
            <person name="Han C."/>
            <person name="Tapia R."/>
            <person name="Land M."/>
            <person name="Hauser L."/>
            <person name="Kyrpides N."/>
            <person name="Ivanova N."/>
            <person name="Mikhailova N."/>
            <person name="Pagani I."/>
            <person name="Stams A.J.M."/>
            <person name="Plugge C.M."/>
            <person name="Muyzer G."/>
            <person name="Kuever J."/>
            <person name="Parshina S.N."/>
            <person name="Ivanova A.E."/>
            <person name="Nazina T.N."/>
            <person name="Brambilla E."/>
            <person name="Spring S."/>
            <person name="Klenk H.-P."/>
            <person name="Woyke T."/>
        </authorList>
    </citation>
    <scope>NUCLEOTIDE SEQUENCE [LARGE SCALE GENOMIC DNA]</scope>
    <source>
        <strain evidence="2">ATCC 23193 / DSM 2154 / NCIB 8452 / DL</strain>
    </source>
</reference>
<protein>
    <recommendedName>
        <fullName evidence="3">Transposase</fullName>
    </recommendedName>
</protein>
<evidence type="ECO:0000313" key="1">
    <source>
        <dbReference type="EMBL" id="AEG61349.1"/>
    </source>
</evidence>
<keyword evidence="2" id="KW-1185">Reference proteome</keyword>
<evidence type="ECO:0008006" key="3">
    <source>
        <dbReference type="Google" id="ProtNLM"/>
    </source>
</evidence>
<name>F6DUV2_DESRL</name>
<dbReference type="EMBL" id="CP002780">
    <property type="protein sequence ID" value="AEG61349.1"/>
    <property type="molecule type" value="Genomic_DNA"/>
</dbReference>
<accession>F6DUV2</accession>
<dbReference type="AlphaFoldDB" id="F6DUV2"/>
<gene>
    <name evidence="1" type="ordered locus">Desru_3138</name>
</gene>
<dbReference type="Proteomes" id="UP000009234">
    <property type="component" value="Chromosome"/>
</dbReference>
<reference evidence="1 2" key="2">
    <citation type="journal article" date="2012" name="Stand. Genomic Sci.">
        <title>Complete genome sequence of the sulfate-reducing firmicute Desulfotomaculum ruminis type strain (DL(T)).</title>
        <authorList>
            <person name="Spring S."/>
            <person name="Visser M."/>
            <person name="Lu M."/>
            <person name="Copeland A."/>
            <person name="Lapidus A."/>
            <person name="Lucas S."/>
            <person name="Cheng J.F."/>
            <person name="Han C."/>
            <person name="Tapia R."/>
            <person name="Goodwin L.A."/>
            <person name="Pitluck S."/>
            <person name="Ivanova N."/>
            <person name="Land M."/>
            <person name="Hauser L."/>
            <person name="Larimer F."/>
            <person name="Rohde M."/>
            <person name="Goker M."/>
            <person name="Detter J.C."/>
            <person name="Kyrpides N.C."/>
            <person name="Woyke T."/>
            <person name="Schaap P.J."/>
            <person name="Plugge C.M."/>
            <person name="Muyzer G."/>
            <person name="Kuever J."/>
            <person name="Pereira I.A."/>
            <person name="Parshina S.N."/>
            <person name="Bernier-Latmani R."/>
            <person name="Stams A.J."/>
            <person name="Klenk H.P."/>
        </authorList>
    </citation>
    <scope>NUCLEOTIDE SEQUENCE [LARGE SCALE GENOMIC DNA]</scope>
    <source>
        <strain evidence="2">ATCC 23193 / DSM 2154 / NCIB 8452 / DL</strain>
    </source>
</reference>
<organism evidence="1 2">
    <name type="scientific">Desulforamulus ruminis (strain ATCC 23193 / DSM 2154 / NCIMB 8452 / DL)</name>
    <name type="common">Desulfotomaculum ruminis</name>
    <dbReference type="NCBI Taxonomy" id="696281"/>
    <lineage>
        <taxon>Bacteria</taxon>
        <taxon>Bacillati</taxon>
        <taxon>Bacillota</taxon>
        <taxon>Clostridia</taxon>
        <taxon>Eubacteriales</taxon>
        <taxon>Peptococcaceae</taxon>
        <taxon>Desulforamulus</taxon>
    </lineage>
</organism>
<proteinExistence type="predicted"/>